<gene>
    <name evidence="2" type="ORF">S01H4_03948</name>
</gene>
<dbReference type="InterPro" id="IPR011767">
    <property type="entry name" value="GLR_AS"/>
</dbReference>
<feature type="domain" description="Glutaredoxin" evidence="1">
    <location>
        <begin position="9"/>
        <end position="55"/>
    </location>
</feature>
<reference evidence="2" key="1">
    <citation type="journal article" date="2014" name="Front. Microbiol.">
        <title>High frequency of phylogenetically diverse reductive dehalogenase-homologous genes in deep subseafloor sedimentary metagenomes.</title>
        <authorList>
            <person name="Kawai M."/>
            <person name="Futagami T."/>
            <person name="Toyoda A."/>
            <person name="Takaki Y."/>
            <person name="Nishi S."/>
            <person name="Hori S."/>
            <person name="Arai W."/>
            <person name="Tsubouchi T."/>
            <person name="Morono Y."/>
            <person name="Uchiyama I."/>
            <person name="Ito T."/>
            <person name="Fujiyama A."/>
            <person name="Inagaki F."/>
            <person name="Takami H."/>
        </authorList>
    </citation>
    <scope>NUCLEOTIDE SEQUENCE</scope>
    <source>
        <strain evidence="2">Expedition CK06-06</strain>
    </source>
</reference>
<evidence type="ECO:0000259" key="1">
    <source>
        <dbReference type="Pfam" id="PF00462"/>
    </source>
</evidence>
<dbReference type="SUPFAM" id="SSF52833">
    <property type="entry name" value="Thioredoxin-like"/>
    <property type="match status" value="1"/>
</dbReference>
<dbReference type="AlphaFoldDB" id="X0ZJF7"/>
<comment type="caution">
    <text evidence="2">The sequence shown here is derived from an EMBL/GenBank/DDBJ whole genome shotgun (WGS) entry which is preliminary data.</text>
</comment>
<protein>
    <recommendedName>
        <fullName evidence="1">Glutaredoxin domain-containing protein</fullName>
    </recommendedName>
</protein>
<dbReference type="PROSITE" id="PS00195">
    <property type="entry name" value="GLUTAREDOXIN_1"/>
    <property type="match status" value="1"/>
</dbReference>
<dbReference type="Pfam" id="PF00462">
    <property type="entry name" value="Glutaredoxin"/>
    <property type="match status" value="1"/>
</dbReference>
<dbReference type="EMBL" id="BART01001013">
    <property type="protein sequence ID" value="GAG60463.1"/>
    <property type="molecule type" value="Genomic_DNA"/>
</dbReference>
<dbReference type="Gene3D" id="3.40.30.10">
    <property type="entry name" value="Glutaredoxin"/>
    <property type="match status" value="1"/>
</dbReference>
<dbReference type="PROSITE" id="PS51354">
    <property type="entry name" value="GLUTAREDOXIN_2"/>
    <property type="match status" value="1"/>
</dbReference>
<dbReference type="InterPro" id="IPR002109">
    <property type="entry name" value="Glutaredoxin"/>
</dbReference>
<sequence length="55" mass="6173">MGTKGYPRVILFSSGSCPWCSRAKSYLRQKGIRVKEVRVDKDPDAAKDVVRMTGQ</sequence>
<evidence type="ECO:0000313" key="2">
    <source>
        <dbReference type="EMBL" id="GAG60463.1"/>
    </source>
</evidence>
<feature type="non-terminal residue" evidence="2">
    <location>
        <position position="55"/>
    </location>
</feature>
<name>X0ZJF7_9ZZZZ</name>
<dbReference type="InterPro" id="IPR036249">
    <property type="entry name" value="Thioredoxin-like_sf"/>
</dbReference>
<proteinExistence type="predicted"/>
<accession>X0ZJF7</accession>
<organism evidence="2">
    <name type="scientific">marine sediment metagenome</name>
    <dbReference type="NCBI Taxonomy" id="412755"/>
    <lineage>
        <taxon>unclassified sequences</taxon>
        <taxon>metagenomes</taxon>
        <taxon>ecological metagenomes</taxon>
    </lineage>
</organism>
<dbReference type="CDD" id="cd02976">
    <property type="entry name" value="NrdH"/>
    <property type="match status" value="1"/>
</dbReference>